<organism evidence="2 3">
    <name type="scientific">Mucuna pruriens</name>
    <name type="common">Velvet bean</name>
    <name type="synonym">Dolichos pruriens</name>
    <dbReference type="NCBI Taxonomy" id="157652"/>
    <lineage>
        <taxon>Eukaryota</taxon>
        <taxon>Viridiplantae</taxon>
        <taxon>Streptophyta</taxon>
        <taxon>Embryophyta</taxon>
        <taxon>Tracheophyta</taxon>
        <taxon>Spermatophyta</taxon>
        <taxon>Magnoliopsida</taxon>
        <taxon>eudicotyledons</taxon>
        <taxon>Gunneridae</taxon>
        <taxon>Pentapetalae</taxon>
        <taxon>rosids</taxon>
        <taxon>fabids</taxon>
        <taxon>Fabales</taxon>
        <taxon>Fabaceae</taxon>
        <taxon>Papilionoideae</taxon>
        <taxon>50 kb inversion clade</taxon>
        <taxon>NPAAA clade</taxon>
        <taxon>indigoferoid/millettioid clade</taxon>
        <taxon>Phaseoleae</taxon>
        <taxon>Mucuna</taxon>
    </lineage>
</organism>
<accession>A0A371EJI2</accession>
<name>A0A371EJI2_MUCPR</name>
<dbReference type="OrthoDB" id="997309at2759"/>
<evidence type="ECO:0000313" key="2">
    <source>
        <dbReference type="EMBL" id="RDX66156.1"/>
    </source>
</evidence>
<dbReference type="PANTHER" id="PTHR48154:SF1">
    <property type="entry name" value="PROTEIN, PUTATIVE-RELATED"/>
    <property type="match status" value="1"/>
</dbReference>
<feature type="domain" description="DUF7745" evidence="1">
    <location>
        <begin position="3"/>
        <end position="182"/>
    </location>
</feature>
<comment type="caution">
    <text evidence="2">The sequence shown here is derived from an EMBL/GenBank/DDBJ whole genome shotgun (WGS) entry which is preliminary data.</text>
</comment>
<proteinExistence type="predicted"/>
<dbReference type="InterPro" id="IPR056647">
    <property type="entry name" value="DUF7745"/>
</dbReference>
<keyword evidence="3" id="KW-1185">Reference proteome</keyword>
<dbReference type="PANTHER" id="PTHR48154">
    <property type="entry name" value="PROTEIN, PUTATIVE-RELATED"/>
    <property type="match status" value="1"/>
</dbReference>
<sequence>MATIDAFLATREKGSSPMVAVLANTYYSLQCCHDGRGGWLTYCLLALYLWLCWMPNKTRSEWTHFLRNHRDKDIRWYLKWNEREEILYQCGEFLNVPLTGTQGYINYNPSLLLQQSGYPIVYPPTEELVMPLLINELGTHHTGILRRIWMAWEHIKKKGKELGPRSHEVSIAYHDWLQHRVELVQLPFANPMPSAKEQERFVHHGSQGKEVTNELTNEGDLKRRLEEAYAKRRVVGEEADQHRWAAESLAKRIRIEEEAKMRTRECLKAADTKMCL</sequence>
<reference evidence="2" key="1">
    <citation type="submission" date="2018-05" db="EMBL/GenBank/DDBJ databases">
        <title>Draft genome of Mucuna pruriens seed.</title>
        <authorList>
            <person name="Nnadi N.E."/>
            <person name="Vos R."/>
            <person name="Hasami M.H."/>
            <person name="Devisetty U.K."/>
            <person name="Aguiy J.C."/>
        </authorList>
    </citation>
    <scope>NUCLEOTIDE SEQUENCE [LARGE SCALE GENOMIC DNA]</scope>
    <source>
        <strain evidence="2">JCA_2017</strain>
    </source>
</reference>
<dbReference type="Pfam" id="PF24924">
    <property type="entry name" value="DUF7745"/>
    <property type="match status" value="1"/>
</dbReference>
<dbReference type="Proteomes" id="UP000257109">
    <property type="component" value="Unassembled WGS sequence"/>
</dbReference>
<evidence type="ECO:0000259" key="1">
    <source>
        <dbReference type="Pfam" id="PF24924"/>
    </source>
</evidence>
<feature type="non-terminal residue" evidence="2">
    <location>
        <position position="1"/>
    </location>
</feature>
<evidence type="ECO:0000313" key="3">
    <source>
        <dbReference type="Proteomes" id="UP000257109"/>
    </source>
</evidence>
<dbReference type="AlphaFoldDB" id="A0A371EJI2"/>
<protein>
    <recommendedName>
        <fullName evidence="1">DUF7745 domain-containing protein</fullName>
    </recommendedName>
</protein>
<dbReference type="EMBL" id="QJKJ01013570">
    <property type="protein sequence ID" value="RDX66156.1"/>
    <property type="molecule type" value="Genomic_DNA"/>
</dbReference>
<gene>
    <name evidence="2" type="ORF">CR513_55106</name>
</gene>